<evidence type="ECO:0000313" key="12">
    <source>
        <dbReference type="Proteomes" id="UP000323012"/>
    </source>
</evidence>
<evidence type="ECO:0000256" key="6">
    <source>
        <dbReference type="ARBA" id="ARBA00023136"/>
    </source>
</evidence>
<dbReference type="PANTHER" id="PTHR42718:SF46">
    <property type="entry name" value="BLR6921 PROTEIN"/>
    <property type="match status" value="1"/>
</dbReference>
<evidence type="ECO:0000259" key="8">
    <source>
        <dbReference type="PROSITE" id="PS50850"/>
    </source>
</evidence>
<dbReference type="Proteomes" id="UP000323012">
    <property type="component" value="Unassembled WGS sequence"/>
</dbReference>
<organism evidence="10 12">
    <name type="scientific">Aggregatibacter actinomycetemcomitans</name>
    <name type="common">Actinobacillus actinomycetemcomitans</name>
    <name type="synonym">Haemophilus actinomycetemcomitans</name>
    <dbReference type="NCBI Taxonomy" id="714"/>
    <lineage>
        <taxon>Bacteria</taxon>
        <taxon>Pseudomonadati</taxon>
        <taxon>Pseudomonadota</taxon>
        <taxon>Gammaproteobacteria</taxon>
        <taxon>Pasteurellales</taxon>
        <taxon>Pasteurellaceae</taxon>
        <taxon>Aggregatibacter</taxon>
    </lineage>
</organism>
<proteinExistence type="predicted"/>
<name>A0AB74N5X9_AGGAC</name>
<feature type="domain" description="Major facilitator superfamily (MFS) profile" evidence="8">
    <location>
        <begin position="21"/>
        <end position="466"/>
    </location>
</feature>
<feature type="transmembrane region" description="Helical" evidence="7">
    <location>
        <begin position="173"/>
        <end position="190"/>
    </location>
</feature>
<keyword evidence="4 7" id="KW-0812">Transmembrane</keyword>
<dbReference type="CDD" id="cd17503">
    <property type="entry name" value="MFS_LmrB_MDR_like"/>
    <property type="match status" value="1"/>
</dbReference>
<gene>
    <name evidence="9" type="ORF">CQR80_06450</name>
    <name evidence="10" type="ORF">FXB79_06390</name>
</gene>
<evidence type="ECO:0000256" key="7">
    <source>
        <dbReference type="SAM" id="Phobius"/>
    </source>
</evidence>
<dbReference type="SUPFAM" id="SSF103473">
    <property type="entry name" value="MFS general substrate transporter"/>
    <property type="match status" value="1"/>
</dbReference>
<dbReference type="Gene3D" id="1.20.1250.20">
    <property type="entry name" value="MFS general substrate transporter like domains"/>
    <property type="match status" value="1"/>
</dbReference>
<feature type="transmembrane region" description="Helical" evidence="7">
    <location>
        <begin position="339"/>
        <end position="357"/>
    </location>
</feature>
<evidence type="ECO:0000256" key="2">
    <source>
        <dbReference type="ARBA" id="ARBA00022448"/>
    </source>
</evidence>
<dbReference type="InterPro" id="IPR036259">
    <property type="entry name" value="MFS_trans_sf"/>
</dbReference>
<feature type="transmembrane region" description="Helical" evidence="7">
    <location>
        <begin position="363"/>
        <end position="389"/>
    </location>
</feature>
<dbReference type="AlphaFoldDB" id="A0AB74N5X9"/>
<evidence type="ECO:0000256" key="1">
    <source>
        <dbReference type="ARBA" id="ARBA00004651"/>
    </source>
</evidence>
<evidence type="ECO:0000256" key="4">
    <source>
        <dbReference type="ARBA" id="ARBA00022692"/>
    </source>
</evidence>
<feature type="transmembrane region" description="Helical" evidence="7">
    <location>
        <begin position="275"/>
        <end position="302"/>
    </location>
</feature>
<keyword evidence="3" id="KW-1003">Cell membrane</keyword>
<dbReference type="GO" id="GO:0005886">
    <property type="term" value="C:plasma membrane"/>
    <property type="evidence" value="ECO:0007669"/>
    <property type="project" value="UniProtKB-SubCell"/>
</dbReference>
<feature type="transmembrane region" description="Helical" evidence="7">
    <location>
        <begin position="86"/>
        <end position="106"/>
    </location>
</feature>
<dbReference type="InterPro" id="IPR020846">
    <property type="entry name" value="MFS_dom"/>
</dbReference>
<feature type="transmembrane region" description="Helical" evidence="7">
    <location>
        <begin position="443"/>
        <end position="462"/>
    </location>
</feature>
<feature type="transmembrane region" description="Helical" evidence="7">
    <location>
        <begin position="61"/>
        <end position="79"/>
    </location>
</feature>
<comment type="subcellular location">
    <subcellularLocation>
        <location evidence="1">Cell membrane</location>
        <topology evidence="1">Multi-pass membrane protein</topology>
    </subcellularLocation>
</comment>
<feature type="transmembrane region" description="Helical" evidence="7">
    <location>
        <begin position="401"/>
        <end position="423"/>
    </location>
</feature>
<dbReference type="Pfam" id="PF07690">
    <property type="entry name" value="MFS_1"/>
    <property type="match status" value="1"/>
</dbReference>
<dbReference type="GO" id="GO:0022857">
    <property type="term" value="F:transmembrane transporter activity"/>
    <property type="evidence" value="ECO:0007669"/>
    <property type="project" value="InterPro"/>
</dbReference>
<reference evidence="10 12" key="2">
    <citation type="submission" date="2019-08" db="EMBL/GenBank/DDBJ databases">
        <title>Whole genome sequencing of Aggregatibacter actinomycetemcomitans cultured from blood stream infections in Denmark reveals a novel phylogenetic lineage expressing serotype a membrane O polysaccharide.</title>
        <authorList>
            <person name="Nedergaard S."/>
            <person name="Kobel C.M."/>
            <person name="Nielsen M.B."/>
            <person name="Moeller R.T."/>
            <person name="Jensen A.B."/>
            <person name="Noerskov-Lauritsen N."/>
        </authorList>
    </citation>
    <scope>NUCLEOTIDE SEQUENCE [LARGE SCALE GENOMIC DNA]</scope>
    <source>
        <strain evidence="10 12">PN_563</strain>
    </source>
</reference>
<keyword evidence="2" id="KW-0813">Transport</keyword>
<evidence type="ECO:0000256" key="3">
    <source>
        <dbReference type="ARBA" id="ARBA00022475"/>
    </source>
</evidence>
<accession>A0AB74N5X9</accession>
<feature type="transmembrane region" description="Helical" evidence="7">
    <location>
        <begin position="112"/>
        <end position="133"/>
    </location>
</feature>
<feature type="transmembrane region" description="Helical" evidence="7">
    <location>
        <begin position="234"/>
        <end position="254"/>
    </location>
</feature>
<feature type="transmembrane region" description="Helical" evidence="7">
    <location>
        <begin position="145"/>
        <end position="167"/>
    </location>
</feature>
<feature type="transmembrane region" description="Helical" evidence="7">
    <location>
        <begin position="308"/>
        <end position="327"/>
    </location>
</feature>
<dbReference type="PANTHER" id="PTHR42718">
    <property type="entry name" value="MAJOR FACILITATOR SUPERFAMILY MULTIDRUG TRANSPORTER MFSC"/>
    <property type="match status" value="1"/>
</dbReference>
<evidence type="ECO:0000256" key="5">
    <source>
        <dbReference type="ARBA" id="ARBA00022989"/>
    </source>
</evidence>
<dbReference type="EMBL" id="PCGW01000010">
    <property type="protein sequence ID" value="PHO20529.1"/>
    <property type="molecule type" value="Genomic_DNA"/>
</dbReference>
<comment type="caution">
    <text evidence="10">The sequence shown here is derived from an EMBL/GenBank/DDBJ whole genome shotgun (WGS) entry which is preliminary data.</text>
</comment>
<evidence type="ECO:0000313" key="9">
    <source>
        <dbReference type="EMBL" id="PHO20529.1"/>
    </source>
</evidence>
<evidence type="ECO:0000313" key="10">
    <source>
        <dbReference type="EMBL" id="TYA38907.1"/>
    </source>
</evidence>
<dbReference type="InterPro" id="IPR011701">
    <property type="entry name" value="MFS"/>
</dbReference>
<dbReference type="Proteomes" id="UP000226080">
    <property type="component" value="Unassembled WGS sequence"/>
</dbReference>
<feature type="transmembrane region" description="Helical" evidence="7">
    <location>
        <begin position="210"/>
        <end position="228"/>
    </location>
</feature>
<dbReference type="Gene3D" id="1.20.1720.10">
    <property type="entry name" value="Multidrug resistance protein D"/>
    <property type="match status" value="1"/>
</dbReference>
<dbReference type="EMBL" id="VSED01000014">
    <property type="protein sequence ID" value="TYA38907.1"/>
    <property type="molecule type" value="Genomic_DNA"/>
</dbReference>
<feature type="transmembrane region" description="Helical" evidence="7">
    <location>
        <begin position="21"/>
        <end position="41"/>
    </location>
</feature>
<reference evidence="9 11" key="1">
    <citation type="submission" date="2017-10" db="EMBL/GenBank/DDBJ databases">
        <title>Draft genome sequences of Aggregatibacter actinomycetemcomitans strains 310a and 310b.</title>
        <authorList>
            <person name="May A.C."/>
            <person name="Ohta H."/>
            <person name="Maeda H."/>
            <person name="Kokeguchi S."/>
            <person name="Cugini C."/>
        </authorList>
    </citation>
    <scope>NUCLEOTIDE SEQUENCE [LARGE SCALE GENOMIC DNA]</scope>
    <source>
        <strain evidence="9 11">310b</strain>
    </source>
</reference>
<protein>
    <submittedName>
        <fullName evidence="10">MFS transporter</fullName>
    </submittedName>
</protein>
<sequence>MFFASAERENQMSERQHYRNLALIAAMALFMQSLDATILNTALPAISADLHESPLEMQMTIISYSLTVALFIPLTGWIADKYGTLNVFRVAVVIFVLGSVACAASNSLNSLIWSRVLQGLGGALMMLVARLAIIRNVPKTQLVAAWNAMAMAGLIGPVLGPIVGGWLVTHATWHWIFLINIPIGLLGVWFAGRHMPNSTGNIGKLDWRGFVLFAGGLAGLTLGLDLLSEDRVSQWMNALILAAGIGCFSIYYFYARRAQYPLLSLNIFTVRTFRVGIVANLFIRLSGSGIPFLMSLMLQVVFNYGADVAGWLLAPIAVSSVLTKSFAGKVLSLFGYKTTLILTALSMTFAIATMSLLDQQSPIWLLVLILAWYGCSMSIIFTAVNTLTISDLNDHNASTGSTYLSVIQQVGIGISIAVSSVILDLYRHFIGENGTQLQHAFSATFLTSALFGIALLWVLSYLKSEDGEGNFRKG</sequence>
<keyword evidence="6 7" id="KW-0472">Membrane</keyword>
<evidence type="ECO:0000313" key="11">
    <source>
        <dbReference type="Proteomes" id="UP000226080"/>
    </source>
</evidence>
<dbReference type="PRINTS" id="PR01036">
    <property type="entry name" value="TCRTETB"/>
</dbReference>
<dbReference type="PROSITE" id="PS50850">
    <property type="entry name" value="MFS"/>
    <property type="match status" value="1"/>
</dbReference>
<keyword evidence="11" id="KW-1185">Reference proteome</keyword>
<keyword evidence="5 7" id="KW-1133">Transmembrane helix</keyword>